<dbReference type="HAMAP" id="MF_00110">
    <property type="entry name" value="DHQ_synthase"/>
    <property type="match status" value="1"/>
</dbReference>
<organism evidence="12 13">
    <name type="scientific">Blautia hansenii</name>
    <name type="common">Ruminococcus hansenii</name>
    <dbReference type="NCBI Taxonomy" id="1322"/>
    <lineage>
        <taxon>Bacteria</taxon>
        <taxon>Bacillati</taxon>
        <taxon>Bacillota</taxon>
        <taxon>Clostridia</taxon>
        <taxon>Lachnospirales</taxon>
        <taxon>Lachnospiraceae</taxon>
        <taxon>Blautia</taxon>
    </lineage>
</organism>
<evidence type="ECO:0000313" key="13">
    <source>
        <dbReference type="Proteomes" id="UP000822142"/>
    </source>
</evidence>
<dbReference type="EMBL" id="JAAITA010000015">
    <property type="protein sequence ID" value="NSJ86681.1"/>
    <property type="molecule type" value="Genomic_DNA"/>
</dbReference>
<keyword evidence="8" id="KW-0028">Amino-acid biosynthesis</keyword>
<evidence type="ECO:0000259" key="11">
    <source>
        <dbReference type="Pfam" id="PF24621"/>
    </source>
</evidence>
<dbReference type="EC" id="4.2.3.4" evidence="8 9"/>
<keyword evidence="7 8" id="KW-0170">Cobalt</keyword>
<dbReference type="Proteomes" id="UP000822142">
    <property type="component" value="Unassembled WGS sequence"/>
</dbReference>
<name>A0ABX2I8C6_BLAHA</name>
<accession>A0ABX2I8C6</accession>
<keyword evidence="6 8" id="KW-0456">Lyase</keyword>
<feature type="binding site" evidence="8">
    <location>
        <position position="155"/>
    </location>
    <ligand>
        <name>NAD(+)</name>
        <dbReference type="ChEBI" id="CHEBI:57540"/>
    </ligand>
</feature>
<keyword evidence="5 8" id="KW-0520">NAD</keyword>
<dbReference type="InterPro" id="IPR030963">
    <property type="entry name" value="DHQ_synth_fam"/>
</dbReference>
<dbReference type="InterPro" id="IPR056179">
    <property type="entry name" value="DHQS_C"/>
</dbReference>
<dbReference type="Gene3D" id="1.20.1090.10">
    <property type="entry name" value="Dehydroquinate synthase-like - alpha domain"/>
    <property type="match status" value="1"/>
</dbReference>
<keyword evidence="4 8" id="KW-0862">Zinc</keyword>
<evidence type="ECO:0000256" key="5">
    <source>
        <dbReference type="ARBA" id="ARBA00023027"/>
    </source>
</evidence>
<keyword evidence="2 8" id="KW-0479">Metal-binding</keyword>
<reference evidence="12 13" key="1">
    <citation type="journal article" date="2020" name="Cell Host Microbe">
        <title>Functional and Genomic Variation between Human-Derived Isolates of Lachnospiraceae Reveals Inter- and Intra-Species Diversity.</title>
        <authorList>
            <person name="Sorbara M.T."/>
            <person name="Littmann E.R."/>
            <person name="Fontana E."/>
            <person name="Moody T.U."/>
            <person name="Kohout C.E."/>
            <person name="Gjonbalaj M."/>
            <person name="Eaton V."/>
            <person name="Seok R."/>
            <person name="Leiner I.M."/>
            <person name="Pamer E.G."/>
        </authorList>
    </citation>
    <scope>NUCLEOTIDE SEQUENCE [LARGE SCALE GENOMIC DNA]</scope>
    <source>
        <strain evidence="12 13">MSK.15.26</strain>
    </source>
</reference>
<dbReference type="PIRSF" id="PIRSF001455">
    <property type="entry name" value="DHQ_synth"/>
    <property type="match status" value="1"/>
</dbReference>
<dbReference type="PANTHER" id="PTHR43622">
    <property type="entry name" value="3-DEHYDROQUINATE SYNTHASE"/>
    <property type="match status" value="1"/>
</dbReference>
<gene>
    <name evidence="8 12" type="primary">aroB</name>
    <name evidence="12" type="ORF">G5A70_10970</name>
</gene>
<feature type="domain" description="3-dehydroquinate synthase C-terminal" evidence="11">
    <location>
        <begin position="185"/>
        <end position="327"/>
    </location>
</feature>
<keyword evidence="3 8" id="KW-0547">Nucleotide-binding</keyword>
<comment type="function">
    <text evidence="8">Catalyzes the conversion of 3-deoxy-D-arabino-heptulosonate 7-phosphate (DAHP) to dehydroquinate (DHQ).</text>
</comment>
<keyword evidence="8" id="KW-0057">Aromatic amino acid biosynthesis</keyword>
<evidence type="ECO:0000256" key="7">
    <source>
        <dbReference type="ARBA" id="ARBA00023285"/>
    </source>
</evidence>
<comment type="pathway">
    <text evidence="8">Metabolic intermediate biosynthesis; chorismate biosynthesis; chorismate from D-erythrose 4-phosphate and phosphoenolpyruvate: step 2/7.</text>
</comment>
<dbReference type="NCBIfam" id="TIGR01357">
    <property type="entry name" value="aroB"/>
    <property type="match status" value="1"/>
</dbReference>
<comment type="similarity">
    <text evidence="8">Belongs to the sugar phosphate cyclases superfamily. Dehydroquinate synthase family.</text>
</comment>
<sequence>MTEERILVQREGTFHYPIVFRKDFSSLSEEVLSLSKKSRRICVVSDSHVAPLYLDTVTKELGKCGMKVTAYILPAGESNKNLDQIQGIYEHLIQEHFDRNDMLAALGGGVTGDMTGFAAATYLRGIDFIQIPTTLLSQVDSSIGGKTGVDFRQYKNMVGAFHQPLLVYTNGAVLKTLPDAEFASGMGEVIKHGLIRDKGYSTWLACNREAILEREESTCLEMIYRSCMIKKTVVEKDPTEQGERAVLNMGHTIGHAIEKLKNFTMSHGACVAVGCAASAFLSMQKGWITEEDYKGVLRQLEAFHLPVETTGLSPEDILQTTKSDKKMDGKAVKFILLKGWGNAVVDRTLTDRDLLSGIHAVLAAD</sequence>
<keyword evidence="13" id="KW-1185">Reference proteome</keyword>
<comment type="subcellular location">
    <subcellularLocation>
        <location evidence="8">Cytoplasm</location>
    </subcellularLocation>
</comment>
<dbReference type="GO" id="GO:0003856">
    <property type="term" value="F:3-dehydroquinate synthase activity"/>
    <property type="evidence" value="ECO:0007669"/>
    <property type="project" value="UniProtKB-EC"/>
</dbReference>
<dbReference type="PANTHER" id="PTHR43622:SF1">
    <property type="entry name" value="3-DEHYDROQUINATE SYNTHASE"/>
    <property type="match status" value="1"/>
</dbReference>
<comment type="caution">
    <text evidence="8">Lacks conserved residue(s) required for the propagation of feature annotation.</text>
</comment>
<dbReference type="InterPro" id="IPR030960">
    <property type="entry name" value="DHQS/DOIS_N"/>
</dbReference>
<feature type="binding site" evidence="8">
    <location>
        <position position="188"/>
    </location>
    <ligand>
        <name>Zn(2+)</name>
        <dbReference type="ChEBI" id="CHEBI:29105"/>
    </ligand>
</feature>
<dbReference type="SUPFAM" id="SSF56796">
    <property type="entry name" value="Dehydroquinate synthase-like"/>
    <property type="match status" value="1"/>
</dbReference>
<feature type="binding site" evidence="8">
    <location>
        <position position="146"/>
    </location>
    <ligand>
        <name>NAD(+)</name>
        <dbReference type="ChEBI" id="CHEBI:57540"/>
    </ligand>
</feature>
<comment type="caution">
    <text evidence="12">The sequence shown here is derived from an EMBL/GenBank/DDBJ whole genome shotgun (WGS) entry which is preliminary data.</text>
</comment>
<evidence type="ECO:0000256" key="4">
    <source>
        <dbReference type="ARBA" id="ARBA00022833"/>
    </source>
</evidence>
<evidence type="ECO:0000256" key="6">
    <source>
        <dbReference type="ARBA" id="ARBA00023239"/>
    </source>
</evidence>
<dbReference type="Pfam" id="PF24621">
    <property type="entry name" value="DHQS_C"/>
    <property type="match status" value="1"/>
</dbReference>
<feature type="domain" description="3-dehydroquinate synthase N-terminal" evidence="10">
    <location>
        <begin position="71"/>
        <end position="183"/>
    </location>
</feature>
<dbReference type="InterPro" id="IPR016037">
    <property type="entry name" value="DHQ_synth_AroB"/>
</dbReference>
<feature type="binding site" evidence="8">
    <location>
        <begin position="133"/>
        <end position="134"/>
    </location>
    <ligand>
        <name>NAD(+)</name>
        <dbReference type="ChEBI" id="CHEBI:57540"/>
    </ligand>
</feature>
<feature type="binding site" evidence="8">
    <location>
        <position position="251"/>
    </location>
    <ligand>
        <name>Zn(2+)</name>
        <dbReference type="ChEBI" id="CHEBI:29105"/>
    </ligand>
</feature>
<dbReference type="Gene3D" id="3.40.50.1970">
    <property type="match status" value="1"/>
</dbReference>
<dbReference type="RefSeq" id="WP_173749687.1">
    <property type="nucleotide sequence ID" value="NZ_JAAITA010000015.1"/>
</dbReference>
<evidence type="ECO:0000256" key="9">
    <source>
        <dbReference type="NCBIfam" id="TIGR01357"/>
    </source>
</evidence>
<dbReference type="CDD" id="cd08195">
    <property type="entry name" value="DHQS"/>
    <property type="match status" value="1"/>
</dbReference>
<feature type="binding site" evidence="8">
    <location>
        <position position="267"/>
    </location>
    <ligand>
        <name>Zn(2+)</name>
        <dbReference type="ChEBI" id="CHEBI:29105"/>
    </ligand>
</feature>
<evidence type="ECO:0000256" key="1">
    <source>
        <dbReference type="ARBA" id="ARBA00001911"/>
    </source>
</evidence>
<keyword evidence="8" id="KW-0963">Cytoplasm</keyword>
<evidence type="ECO:0000259" key="10">
    <source>
        <dbReference type="Pfam" id="PF01761"/>
    </source>
</evidence>
<evidence type="ECO:0000256" key="8">
    <source>
        <dbReference type="HAMAP-Rule" id="MF_00110"/>
    </source>
</evidence>
<dbReference type="InterPro" id="IPR050071">
    <property type="entry name" value="Dehydroquinate_synthase"/>
</dbReference>
<comment type="cofactor">
    <cofactor evidence="8">
        <name>Co(2+)</name>
        <dbReference type="ChEBI" id="CHEBI:48828"/>
    </cofactor>
    <cofactor evidence="8">
        <name>Zn(2+)</name>
        <dbReference type="ChEBI" id="CHEBI:29105"/>
    </cofactor>
    <text evidence="8">Binds 1 divalent metal cation per subunit. Can use either Co(2+) or Zn(2+).</text>
</comment>
<comment type="catalytic activity">
    <reaction evidence="8">
        <text>7-phospho-2-dehydro-3-deoxy-D-arabino-heptonate = 3-dehydroquinate + phosphate</text>
        <dbReference type="Rhea" id="RHEA:21968"/>
        <dbReference type="ChEBI" id="CHEBI:32364"/>
        <dbReference type="ChEBI" id="CHEBI:43474"/>
        <dbReference type="ChEBI" id="CHEBI:58394"/>
        <dbReference type="EC" id="4.2.3.4"/>
    </reaction>
</comment>
<comment type="cofactor">
    <cofactor evidence="1 8">
        <name>NAD(+)</name>
        <dbReference type="ChEBI" id="CHEBI:57540"/>
    </cofactor>
</comment>
<protein>
    <recommendedName>
        <fullName evidence="8 9">3-dehydroquinate synthase</fullName>
        <shortName evidence="8">DHQS</shortName>
        <ecNumber evidence="8 9">4.2.3.4</ecNumber>
    </recommendedName>
</protein>
<dbReference type="Pfam" id="PF01761">
    <property type="entry name" value="DHQ_synthase"/>
    <property type="match status" value="1"/>
</dbReference>
<evidence type="ECO:0000256" key="3">
    <source>
        <dbReference type="ARBA" id="ARBA00022741"/>
    </source>
</evidence>
<proteinExistence type="inferred from homology"/>
<feature type="binding site" evidence="8">
    <location>
        <begin position="109"/>
        <end position="113"/>
    </location>
    <ligand>
        <name>NAD(+)</name>
        <dbReference type="ChEBI" id="CHEBI:57540"/>
    </ligand>
</feature>
<evidence type="ECO:0000256" key="2">
    <source>
        <dbReference type="ARBA" id="ARBA00022723"/>
    </source>
</evidence>
<evidence type="ECO:0000313" key="12">
    <source>
        <dbReference type="EMBL" id="NSJ86681.1"/>
    </source>
</evidence>